<accession>A7SE97</accession>
<dbReference type="PANTHER" id="PTHR34035:SF1">
    <property type="entry name" value="TESTIS-EXPRESSED PROTEIN 47"/>
    <property type="match status" value="1"/>
</dbReference>
<dbReference type="PhylomeDB" id="A7SE97"/>
<dbReference type="InParanoid" id="A7SE97"/>
<dbReference type="PANTHER" id="PTHR34035">
    <property type="entry name" value="TESTIS-EXPRESSED PROTEIN 47"/>
    <property type="match status" value="1"/>
</dbReference>
<evidence type="ECO:0000313" key="1">
    <source>
        <dbReference type="EMBL" id="EDO37997.1"/>
    </source>
</evidence>
<dbReference type="EMBL" id="DS469635">
    <property type="protein sequence ID" value="EDO37997.1"/>
    <property type="molecule type" value="Genomic_DNA"/>
</dbReference>
<evidence type="ECO:0000313" key="2">
    <source>
        <dbReference type="Proteomes" id="UP000001593"/>
    </source>
</evidence>
<protein>
    <submittedName>
        <fullName evidence="1">Uncharacterized protein</fullName>
    </submittedName>
</protein>
<dbReference type="Pfam" id="PF24787">
    <property type="entry name" value="TEX47"/>
    <property type="match status" value="1"/>
</dbReference>
<name>A7SE97_NEMVE</name>
<dbReference type="AlphaFoldDB" id="A7SE97"/>
<organism evidence="1 2">
    <name type="scientific">Nematostella vectensis</name>
    <name type="common">Starlet sea anemone</name>
    <dbReference type="NCBI Taxonomy" id="45351"/>
    <lineage>
        <taxon>Eukaryota</taxon>
        <taxon>Metazoa</taxon>
        <taxon>Cnidaria</taxon>
        <taxon>Anthozoa</taxon>
        <taxon>Hexacorallia</taxon>
        <taxon>Actiniaria</taxon>
        <taxon>Edwardsiidae</taxon>
        <taxon>Nematostella</taxon>
    </lineage>
</organism>
<sequence length="149" mass="17003">MAATPGGEESVYDSGRLSLLDLVLEKNRAQNKKQLVHRLVYVSKIRPEVADRRDIGEHYERLFKNSPANGEAVSGLLLIYPVHIVHVLEVTMLCAKRDDPRMLRMRGNILLVIHHREMLTTSNEDLDAKMGDCTNHLELLNRRISSNYS</sequence>
<proteinExistence type="predicted"/>
<reference evidence="1 2" key="1">
    <citation type="journal article" date="2007" name="Science">
        <title>Sea anemone genome reveals ancestral eumetazoan gene repertoire and genomic organization.</title>
        <authorList>
            <person name="Putnam N.H."/>
            <person name="Srivastava M."/>
            <person name="Hellsten U."/>
            <person name="Dirks B."/>
            <person name="Chapman J."/>
            <person name="Salamov A."/>
            <person name="Terry A."/>
            <person name="Shapiro H."/>
            <person name="Lindquist E."/>
            <person name="Kapitonov V.V."/>
            <person name="Jurka J."/>
            <person name="Genikhovich G."/>
            <person name="Grigoriev I.V."/>
            <person name="Lucas S.M."/>
            <person name="Steele R.E."/>
            <person name="Finnerty J.R."/>
            <person name="Technau U."/>
            <person name="Martindale M.Q."/>
            <person name="Rokhsar D.S."/>
        </authorList>
    </citation>
    <scope>NUCLEOTIDE SEQUENCE [LARGE SCALE GENOMIC DNA]</scope>
    <source>
        <strain evidence="2">CH2 X CH6</strain>
    </source>
</reference>
<dbReference type="HOGENOM" id="CLU_1751884_0_0_1"/>
<dbReference type="Proteomes" id="UP000001593">
    <property type="component" value="Unassembled WGS sequence"/>
</dbReference>
<keyword evidence="2" id="KW-1185">Reference proteome</keyword>
<dbReference type="InterPro" id="IPR055308">
    <property type="entry name" value="TEX47-like"/>
</dbReference>
<gene>
    <name evidence="1" type="ORF">NEMVEDRAFT_v1g210921</name>
</gene>